<proteinExistence type="predicted"/>
<organism evidence="1 2">
    <name type="scientific">Racocetra persica</name>
    <dbReference type="NCBI Taxonomy" id="160502"/>
    <lineage>
        <taxon>Eukaryota</taxon>
        <taxon>Fungi</taxon>
        <taxon>Fungi incertae sedis</taxon>
        <taxon>Mucoromycota</taxon>
        <taxon>Glomeromycotina</taxon>
        <taxon>Glomeromycetes</taxon>
        <taxon>Diversisporales</taxon>
        <taxon>Gigasporaceae</taxon>
        <taxon>Racocetra</taxon>
    </lineage>
</organism>
<name>A0ACA9SYJ3_9GLOM</name>
<dbReference type="EMBL" id="CAJVQC010170953">
    <property type="protein sequence ID" value="CAG8850476.1"/>
    <property type="molecule type" value="Genomic_DNA"/>
</dbReference>
<evidence type="ECO:0000313" key="1">
    <source>
        <dbReference type="EMBL" id="CAG8850476.1"/>
    </source>
</evidence>
<keyword evidence="2" id="KW-1185">Reference proteome</keyword>
<protein>
    <submittedName>
        <fullName evidence="1">29212_t:CDS:1</fullName>
    </submittedName>
</protein>
<sequence>MASKIDIDCLVIILEFLQDSPISLFSCALVNRTWCKNALPILWRNPWHDSIIDAIDPIRRRRLLISKYIATLPPPSKSILIQNKIALPSPMFNPIFNYSTFIRYLNLDALKLAIKSWIYDSSSPKEFHGV</sequence>
<comment type="caution">
    <text evidence="1">The sequence shown here is derived from an EMBL/GenBank/DDBJ whole genome shotgun (WGS) entry which is preliminary data.</text>
</comment>
<gene>
    <name evidence="1" type="ORF">RPERSI_LOCUS36115</name>
</gene>
<evidence type="ECO:0000313" key="2">
    <source>
        <dbReference type="Proteomes" id="UP000789920"/>
    </source>
</evidence>
<accession>A0ACA9SYJ3</accession>
<reference evidence="1" key="1">
    <citation type="submission" date="2021-06" db="EMBL/GenBank/DDBJ databases">
        <authorList>
            <person name="Kallberg Y."/>
            <person name="Tangrot J."/>
            <person name="Rosling A."/>
        </authorList>
    </citation>
    <scope>NUCLEOTIDE SEQUENCE</scope>
    <source>
        <strain evidence="1">MA461A</strain>
    </source>
</reference>
<dbReference type="Proteomes" id="UP000789920">
    <property type="component" value="Unassembled WGS sequence"/>
</dbReference>
<feature type="non-terminal residue" evidence="1">
    <location>
        <position position="130"/>
    </location>
</feature>